<keyword evidence="2" id="KW-1185">Reference proteome</keyword>
<accession>A0ABC8SN19</accession>
<proteinExistence type="predicted"/>
<organism evidence="1 2">
    <name type="scientific">Ilex paraguariensis</name>
    <name type="common">yerba mate</name>
    <dbReference type="NCBI Taxonomy" id="185542"/>
    <lineage>
        <taxon>Eukaryota</taxon>
        <taxon>Viridiplantae</taxon>
        <taxon>Streptophyta</taxon>
        <taxon>Embryophyta</taxon>
        <taxon>Tracheophyta</taxon>
        <taxon>Spermatophyta</taxon>
        <taxon>Magnoliopsida</taxon>
        <taxon>eudicotyledons</taxon>
        <taxon>Gunneridae</taxon>
        <taxon>Pentapetalae</taxon>
        <taxon>asterids</taxon>
        <taxon>campanulids</taxon>
        <taxon>Aquifoliales</taxon>
        <taxon>Aquifoliaceae</taxon>
        <taxon>Ilex</taxon>
    </lineage>
</organism>
<sequence length="104" mass="11942">MAMWGVPILISVGLDWFTVKEYGKKIFQQSSFGCLMFIRHPFFNVAVGFSVQLCQCLHVREVMTTTNDRREMQIFAYIDTDSQSIETFSTSGDCSHGMEEIEKL</sequence>
<gene>
    <name evidence="1" type="ORF">ILEXP_LOCUS26931</name>
</gene>
<reference evidence="1 2" key="1">
    <citation type="submission" date="2024-02" db="EMBL/GenBank/DDBJ databases">
        <authorList>
            <person name="Vignale AGUSTIN F."/>
            <person name="Sosa J E."/>
            <person name="Modenutti C."/>
        </authorList>
    </citation>
    <scope>NUCLEOTIDE SEQUENCE [LARGE SCALE GENOMIC DNA]</scope>
</reference>
<name>A0ABC8SN19_9AQUA</name>
<protein>
    <submittedName>
        <fullName evidence="1">Uncharacterized protein</fullName>
    </submittedName>
</protein>
<dbReference type="AlphaFoldDB" id="A0ABC8SN19"/>
<evidence type="ECO:0000313" key="1">
    <source>
        <dbReference type="EMBL" id="CAK9158312.1"/>
    </source>
</evidence>
<evidence type="ECO:0000313" key="2">
    <source>
        <dbReference type="Proteomes" id="UP001642360"/>
    </source>
</evidence>
<dbReference type="Proteomes" id="UP001642360">
    <property type="component" value="Unassembled WGS sequence"/>
</dbReference>
<dbReference type="EMBL" id="CAUOFW020003156">
    <property type="protein sequence ID" value="CAK9158312.1"/>
    <property type="molecule type" value="Genomic_DNA"/>
</dbReference>
<comment type="caution">
    <text evidence="1">The sequence shown here is derived from an EMBL/GenBank/DDBJ whole genome shotgun (WGS) entry which is preliminary data.</text>
</comment>